<accession>A0A8S5MY06</accession>
<feature type="region of interest" description="Disordered" evidence="1">
    <location>
        <begin position="138"/>
        <end position="179"/>
    </location>
</feature>
<sequence length="179" mass="19604">MSVKLLTFEDGVVRIDGEELPGILSDLRVSGKVRFDEQSVDKASGKKKTPQGWEDADISLTLYLTTDGSGTCYDKLESLNGWFKKTDGKANPSIFTVANRHLLARGVRRVVFSRLDSAETTQTDEIRASLSFVEHNPPIVRQEQAQAKTPTPGELAKKAEEKAAARAEEPEEVIGGDLS</sequence>
<evidence type="ECO:0000256" key="1">
    <source>
        <dbReference type="SAM" id="MobiDB-lite"/>
    </source>
</evidence>
<name>A0A8S5MY06_9CAUD</name>
<protein>
    <submittedName>
        <fullName evidence="2">Uncharacterized protein</fullName>
    </submittedName>
</protein>
<reference evidence="2" key="1">
    <citation type="journal article" date="2021" name="Proc. Natl. Acad. Sci. U.S.A.">
        <title>A Catalog of Tens of Thousands of Viruses from Human Metagenomes Reveals Hidden Associations with Chronic Diseases.</title>
        <authorList>
            <person name="Tisza M.J."/>
            <person name="Buck C.B."/>
        </authorList>
    </citation>
    <scope>NUCLEOTIDE SEQUENCE</scope>
    <source>
        <strain evidence="2">CtWaE18</strain>
    </source>
</reference>
<evidence type="ECO:0000313" key="2">
    <source>
        <dbReference type="EMBL" id="DAD87080.1"/>
    </source>
</evidence>
<feature type="compositionally biased region" description="Basic and acidic residues" evidence="1">
    <location>
        <begin position="155"/>
        <end position="168"/>
    </location>
</feature>
<organism evidence="2">
    <name type="scientific">Myoviridae sp. ctWaE18</name>
    <dbReference type="NCBI Taxonomy" id="2826662"/>
    <lineage>
        <taxon>Viruses</taxon>
        <taxon>Duplodnaviria</taxon>
        <taxon>Heunggongvirae</taxon>
        <taxon>Uroviricota</taxon>
        <taxon>Caudoviricetes</taxon>
    </lineage>
</organism>
<feature type="compositionally biased region" description="Acidic residues" evidence="1">
    <location>
        <begin position="169"/>
        <end position="179"/>
    </location>
</feature>
<proteinExistence type="predicted"/>
<dbReference type="EMBL" id="BK015013">
    <property type="protein sequence ID" value="DAD87080.1"/>
    <property type="molecule type" value="Genomic_DNA"/>
</dbReference>